<keyword evidence="1" id="KW-0812">Transmembrane</keyword>
<dbReference type="InterPro" id="IPR011990">
    <property type="entry name" value="TPR-like_helical_dom_sf"/>
</dbReference>
<dbReference type="Gene3D" id="1.25.40.10">
    <property type="entry name" value="Tetratricopeptide repeat domain"/>
    <property type="match status" value="1"/>
</dbReference>
<dbReference type="SUPFAM" id="SSF48452">
    <property type="entry name" value="TPR-like"/>
    <property type="match status" value="1"/>
</dbReference>
<dbReference type="EMBL" id="ASRX01000057">
    <property type="protein sequence ID" value="EYF02605.1"/>
    <property type="molecule type" value="Genomic_DNA"/>
</dbReference>
<organism evidence="3 4">
    <name type="scientific">Chondromyces apiculatus DSM 436</name>
    <dbReference type="NCBI Taxonomy" id="1192034"/>
    <lineage>
        <taxon>Bacteria</taxon>
        <taxon>Pseudomonadati</taxon>
        <taxon>Myxococcota</taxon>
        <taxon>Polyangia</taxon>
        <taxon>Polyangiales</taxon>
        <taxon>Polyangiaceae</taxon>
        <taxon>Chondromyces</taxon>
    </lineage>
</organism>
<accession>A0A017T1A5</accession>
<evidence type="ECO:0008006" key="5">
    <source>
        <dbReference type="Google" id="ProtNLM"/>
    </source>
</evidence>
<keyword evidence="4" id="KW-1185">Reference proteome</keyword>
<sequence length="318" mass="33232">MRGKATPPRTGPHRPLLRPLRAAALATALLAPAMWTSPALAQQAEDPNARATARYEAGQAAAKKGRWQEAYAAFREAWSLRKHPQIALNLGRAALKIGQPREAADRLSYFLREVKDLAPADKKQVEVLLVDARKKVGSLTIGVNRQDAEFFVDGESVGKGARTEEVFVDPGEHQVEARVDGGETARAEVEAKAGTRQHVGLWVVEGGSGAPTTTGPAISTYSTEPAGESGARPYLLGIGITGTLVGAAGAATLAGLAAGADGYDRKVLFNASFWSAGAAGVLALTTLGVLVLVPSHSGNEASVQVEARANGVMVRGSW</sequence>
<reference evidence="3 4" key="1">
    <citation type="submission" date="2013-05" db="EMBL/GenBank/DDBJ databases">
        <title>Genome assembly of Chondromyces apiculatus DSM 436.</title>
        <authorList>
            <person name="Sharma G."/>
            <person name="Khatri I."/>
            <person name="Kaur C."/>
            <person name="Mayilraj S."/>
            <person name="Subramanian S."/>
        </authorList>
    </citation>
    <scope>NUCLEOTIDE SEQUENCE [LARGE SCALE GENOMIC DNA]</scope>
    <source>
        <strain evidence="3 4">DSM 436</strain>
    </source>
</reference>
<dbReference type="RefSeq" id="WP_044247183.1">
    <property type="nucleotide sequence ID" value="NZ_ASRX01000057.1"/>
</dbReference>
<dbReference type="eggNOG" id="COG0457">
    <property type="taxonomic scope" value="Bacteria"/>
</dbReference>
<feature type="transmembrane region" description="Helical" evidence="1">
    <location>
        <begin position="234"/>
        <end position="259"/>
    </location>
</feature>
<dbReference type="AlphaFoldDB" id="A0A017T1A5"/>
<protein>
    <recommendedName>
        <fullName evidence="5">PEGA domain-containing protein</fullName>
    </recommendedName>
</protein>
<name>A0A017T1A5_9BACT</name>
<keyword evidence="1" id="KW-1133">Transmembrane helix</keyword>
<feature type="signal peptide" evidence="2">
    <location>
        <begin position="1"/>
        <end position="41"/>
    </location>
</feature>
<dbReference type="OrthoDB" id="5525184at2"/>
<dbReference type="Proteomes" id="UP000019678">
    <property type="component" value="Unassembled WGS sequence"/>
</dbReference>
<evidence type="ECO:0000313" key="4">
    <source>
        <dbReference type="Proteomes" id="UP000019678"/>
    </source>
</evidence>
<evidence type="ECO:0000256" key="2">
    <source>
        <dbReference type="SAM" id="SignalP"/>
    </source>
</evidence>
<keyword evidence="2" id="KW-0732">Signal</keyword>
<feature type="chain" id="PRO_5001500082" description="PEGA domain-containing protein" evidence="2">
    <location>
        <begin position="42"/>
        <end position="318"/>
    </location>
</feature>
<gene>
    <name evidence="3" type="ORF">CAP_6634</name>
</gene>
<evidence type="ECO:0000313" key="3">
    <source>
        <dbReference type="EMBL" id="EYF02605.1"/>
    </source>
</evidence>
<evidence type="ECO:0000256" key="1">
    <source>
        <dbReference type="SAM" id="Phobius"/>
    </source>
</evidence>
<proteinExistence type="predicted"/>
<comment type="caution">
    <text evidence="3">The sequence shown here is derived from an EMBL/GenBank/DDBJ whole genome shotgun (WGS) entry which is preliminary data.</text>
</comment>
<feature type="transmembrane region" description="Helical" evidence="1">
    <location>
        <begin position="271"/>
        <end position="293"/>
    </location>
</feature>
<keyword evidence="1" id="KW-0472">Membrane</keyword>